<feature type="region of interest" description="Disordered" evidence="1">
    <location>
        <begin position="34"/>
        <end position="89"/>
    </location>
</feature>
<name>A0A367FBW8_9ACTN</name>
<dbReference type="AlphaFoldDB" id="A0A367FBW8"/>
<feature type="chain" id="PRO_5038412189" description="Lipoprotein" evidence="2">
    <location>
        <begin position="21"/>
        <end position="207"/>
    </location>
</feature>
<dbReference type="EMBL" id="QOIL01000015">
    <property type="protein sequence ID" value="RCG27838.1"/>
    <property type="molecule type" value="Genomic_DNA"/>
</dbReference>
<dbReference type="RefSeq" id="WP_114031363.1">
    <property type="nucleotide sequence ID" value="NZ_QOIL01000015.1"/>
</dbReference>
<keyword evidence="4" id="KW-1185">Reference proteome</keyword>
<dbReference type="PROSITE" id="PS51257">
    <property type="entry name" value="PROKAR_LIPOPROTEIN"/>
    <property type="match status" value="1"/>
</dbReference>
<evidence type="ECO:0000256" key="2">
    <source>
        <dbReference type="SAM" id="SignalP"/>
    </source>
</evidence>
<dbReference type="PANTHER" id="PTHR39335">
    <property type="entry name" value="BLL4220 PROTEIN"/>
    <property type="match status" value="1"/>
</dbReference>
<accession>A0A367FBW8</accession>
<dbReference type="Pfam" id="PF03640">
    <property type="entry name" value="Lipoprotein_15"/>
    <property type="match status" value="2"/>
</dbReference>
<dbReference type="InterPro" id="IPR005297">
    <property type="entry name" value="Lipoprotein_repeat"/>
</dbReference>
<gene>
    <name evidence="3" type="ORF">DQ384_25245</name>
</gene>
<dbReference type="OrthoDB" id="597632at2"/>
<dbReference type="PANTHER" id="PTHR39335:SF1">
    <property type="entry name" value="BLL4220 PROTEIN"/>
    <property type="match status" value="1"/>
</dbReference>
<evidence type="ECO:0000256" key="1">
    <source>
        <dbReference type="SAM" id="MobiDB-lite"/>
    </source>
</evidence>
<evidence type="ECO:0000313" key="4">
    <source>
        <dbReference type="Proteomes" id="UP000253094"/>
    </source>
</evidence>
<sequence length="207" mass="21416">MNRILTSGVGLATTVLLVGACGNSATPTTRYSNAAANATESASPTGSESAYPGYPGTSPTGSPTATATSSPGASPSGTESMSPMPTPEHAKVKVADSKYGKVLVGDNGRALYVFDKDTGSTPNCTGACATAWPPLITRDKPRAGDGVKESLLGTTTRPQGEKQVTYDKHPLYYYSGDKAAGDYNGQGKTDFGGKWYLIHPDGKRVEK</sequence>
<feature type="compositionally biased region" description="Low complexity" evidence="1">
    <location>
        <begin position="50"/>
        <end position="78"/>
    </location>
</feature>
<proteinExistence type="predicted"/>
<feature type="signal peptide" evidence="2">
    <location>
        <begin position="1"/>
        <end position="20"/>
    </location>
</feature>
<evidence type="ECO:0000313" key="3">
    <source>
        <dbReference type="EMBL" id="RCG27838.1"/>
    </source>
</evidence>
<dbReference type="Proteomes" id="UP000253094">
    <property type="component" value="Unassembled WGS sequence"/>
</dbReference>
<feature type="compositionally biased region" description="Low complexity" evidence="1">
    <location>
        <begin position="34"/>
        <end position="43"/>
    </location>
</feature>
<comment type="caution">
    <text evidence="3">The sequence shown here is derived from an EMBL/GenBank/DDBJ whole genome shotgun (WGS) entry which is preliminary data.</text>
</comment>
<organism evidence="3 4">
    <name type="scientific">Sphaerisporangium album</name>
    <dbReference type="NCBI Taxonomy" id="509200"/>
    <lineage>
        <taxon>Bacteria</taxon>
        <taxon>Bacillati</taxon>
        <taxon>Actinomycetota</taxon>
        <taxon>Actinomycetes</taxon>
        <taxon>Streptosporangiales</taxon>
        <taxon>Streptosporangiaceae</taxon>
        <taxon>Sphaerisporangium</taxon>
    </lineage>
</organism>
<protein>
    <recommendedName>
        <fullName evidence="5">Lipoprotein</fullName>
    </recommendedName>
</protein>
<reference evidence="3 4" key="1">
    <citation type="submission" date="2018-06" db="EMBL/GenBank/DDBJ databases">
        <title>Sphaerisporangium craniellae sp. nov., isolated from a marine sponge in the South China Sea.</title>
        <authorList>
            <person name="Li L."/>
        </authorList>
    </citation>
    <scope>NUCLEOTIDE SEQUENCE [LARGE SCALE GENOMIC DNA]</scope>
    <source>
        <strain evidence="3 4">CCTCC AA 208026</strain>
    </source>
</reference>
<keyword evidence="2" id="KW-0732">Signal</keyword>
<evidence type="ECO:0008006" key="5">
    <source>
        <dbReference type="Google" id="ProtNLM"/>
    </source>
</evidence>
<dbReference type="GO" id="GO:0043448">
    <property type="term" value="P:alkane catabolic process"/>
    <property type="evidence" value="ECO:0007669"/>
    <property type="project" value="TreeGrafter"/>
</dbReference>